<reference evidence="3 4" key="1">
    <citation type="submission" date="2020-11" db="EMBL/GenBank/DDBJ databases">
        <title>Sequencing the genomes of 1000 actinobacteria strains.</title>
        <authorList>
            <person name="Klenk H.-P."/>
        </authorList>
    </citation>
    <scope>NUCLEOTIDE SEQUENCE [LARGE SCALE GENOMIC DNA]</scope>
    <source>
        <strain evidence="3 4">DSM 101695</strain>
    </source>
</reference>
<dbReference type="InterPro" id="IPR009003">
    <property type="entry name" value="Peptidase_S1_PA"/>
</dbReference>
<protein>
    <submittedName>
        <fullName evidence="3">Uncharacterized protein</fullName>
    </submittedName>
</protein>
<accession>A0ABS0K7N0</accession>
<evidence type="ECO:0000313" key="3">
    <source>
        <dbReference type="EMBL" id="MBG6104643.1"/>
    </source>
</evidence>
<proteinExistence type="predicted"/>
<feature type="domain" description="vWA-MoxR associated protein middle region 8" evidence="1">
    <location>
        <begin position="154"/>
        <end position="257"/>
    </location>
</feature>
<dbReference type="Pfam" id="PF19969">
    <property type="entry name" value="VMAP-M8"/>
    <property type="match status" value="1"/>
</dbReference>
<comment type="caution">
    <text evidence="3">The sequence shown here is derived from an EMBL/GenBank/DDBJ whole genome shotgun (WGS) entry which is preliminary data.</text>
</comment>
<evidence type="ECO:0000313" key="4">
    <source>
        <dbReference type="Proteomes" id="UP000631791"/>
    </source>
</evidence>
<dbReference type="SUPFAM" id="SSF50494">
    <property type="entry name" value="Trypsin-like serine proteases"/>
    <property type="match status" value="1"/>
</dbReference>
<dbReference type="Pfam" id="PF20028">
    <property type="entry name" value="VMAP-C"/>
    <property type="match status" value="1"/>
</dbReference>
<gene>
    <name evidence="3" type="ORF">IW249_005057</name>
</gene>
<evidence type="ECO:0000259" key="2">
    <source>
        <dbReference type="Pfam" id="PF20028"/>
    </source>
</evidence>
<sequence length="543" mass="60617">MSFLQPSLGGLDGDVVFRGPWSAGEVDEGDVAVIRLTEPVEVEPARLAPLNGVEIFARQELGAFGFPDGYRKTGQIAHFHADAYPRLAGQACQTTASQTRGTRLARGYSGSAAYVQGTYEVVGMVISADRDPDMRTGVVLPLDEIGRHWPPIIDRMRLGPFDPIAYRELRSILDGLTLPDMRRLPTAVLGHPTRLTPDLPQRPMSSVLAMVEWMAVNTTFPDDEVVDLVVTLLRRIGLKSPEHSAALREWVGRHGWNTEDAAPVEPAVDDLGPRPGWVVVRIAPSAEGRKAHHVTIWTATNPDGGLDERILEETVTEDRIQETVEQHLPEAYRKMAHATYETIAVEFVLPRGHLGWPVDSWRALDDHDQVPLGWSRPVVVRALEWFDTTDPRMIEERTRQLRERPGHLNATMSWRDCSHRTGELRKFKAWLRSANRPLALGLAGRWTEPDRVGSAVASGLPVLLWQRTACACPDTETICASRRFSGTMASRLGDIRSEELPARVRDLRVEAGELDDEDEHCGRDVTLLWDEPRRRPTGLSFAE</sequence>
<name>A0ABS0K7N0_9ACTN</name>
<dbReference type="EMBL" id="JADOTY010000001">
    <property type="protein sequence ID" value="MBG6104643.1"/>
    <property type="molecule type" value="Genomic_DNA"/>
</dbReference>
<feature type="domain" description="vWA-MoxR associated protein C-terminal" evidence="2">
    <location>
        <begin position="292"/>
        <end position="532"/>
    </location>
</feature>
<dbReference type="InterPro" id="IPR045453">
    <property type="entry name" value="VMAP-M8"/>
</dbReference>
<organism evidence="3 4">
    <name type="scientific">Micromonospora vinacea</name>
    <dbReference type="NCBI Taxonomy" id="709878"/>
    <lineage>
        <taxon>Bacteria</taxon>
        <taxon>Bacillati</taxon>
        <taxon>Actinomycetota</taxon>
        <taxon>Actinomycetes</taxon>
        <taxon>Micromonosporales</taxon>
        <taxon>Micromonosporaceae</taxon>
        <taxon>Micromonospora</taxon>
    </lineage>
</organism>
<keyword evidence="4" id="KW-1185">Reference proteome</keyword>
<dbReference type="Proteomes" id="UP000631791">
    <property type="component" value="Unassembled WGS sequence"/>
</dbReference>
<dbReference type="InterPro" id="IPR045450">
    <property type="entry name" value="VMAP_C"/>
</dbReference>
<evidence type="ECO:0000259" key="1">
    <source>
        <dbReference type="Pfam" id="PF19969"/>
    </source>
</evidence>